<dbReference type="Pfam" id="PF08239">
    <property type="entry name" value="SH3_3"/>
    <property type="match status" value="1"/>
</dbReference>
<dbReference type="AlphaFoldDB" id="A0A2W7TT03"/>
<feature type="chain" id="PRO_5016049582" description="SH3b domain-containing protein" evidence="1">
    <location>
        <begin position="19"/>
        <end position="435"/>
    </location>
</feature>
<accession>A0A2W7TT03</accession>
<evidence type="ECO:0000313" key="3">
    <source>
        <dbReference type="EMBL" id="PZX93683.1"/>
    </source>
</evidence>
<keyword evidence="4" id="KW-1185">Reference proteome</keyword>
<reference evidence="3 4" key="1">
    <citation type="submission" date="2018-06" db="EMBL/GenBank/DDBJ databases">
        <title>Flavobacterium sp IMCC34762, genome.</title>
        <authorList>
            <person name="Joung Y."/>
            <person name="Cho J."/>
            <person name="Song J."/>
        </authorList>
    </citation>
    <scope>NUCLEOTIDE SEQUENCE [LARGE SCALE GENOMIC DNA]</scope>
    <source>
        <strain evidence="3 4">IMCC34762</strain>
    </source>
</reference>
<organism evidence="3 4">
    <name type="scientific">Flavobacterium aquariorum</name>
    <dbReference type="NCBI Taxonomy" id="2217670"/>
    <lineage>
        <taxon>Bacteria</taxon>
        <taxon>Pseudomonadati</taxon>
        <taxon>Bacteroidota</taxon>
        <taxon>Flavobacteriia</taxon>
        <taxon>Flavobacteriales</taxon>
        <taxon>Flavobacteriaceae</taxon>
        <taxon>Flavobacterium</taxon>
    </lineage>
</organism>
<feature type="signal peptide" evidence="1">
    <location>
        <begin position="1"/>
        <end position="18"/>
    </location>
</feature>
<comment type="caution">
    <text evidence="3">The sequence shown here is derived from an EMBL/GenBank/DDBJ whole genome shotgun (WGS) entry which is preliminary data.</text>
</comment>
<sequence>MNKFFILLLLLVSCNNKAQDIDSTKLFRKAYIAKDEKVFLEKFPENFENFKATFGWNDKLDKPNIFYDSANEYIDYFFKLVSQSKYNSYKTKIVNIAVNGKWEADGVNYFHKNLQNIIETDKEFVLLLNKLDENKINSFWSFYFDKEDLKYPQKLNLVLDESMRNKAMLVFEKIKKERSTVPENVSKNKQNKFEIFDKDGYTNLRADKNSSSKIIDKLISGEEIKIIESLGDWWYIKTKTGKTGYVHKSRVRVKEENNSNLYNINTFKKDLQNKGYVISIEKKCDLNQDGKEDELLIFEPKQVATNSETDITMNSPVCILLNKGNNDYLVYKNLDIIYTTISNCPSDGFQNLVVKDNFFTIEQNTCGGWYLIDEYTTFKYDRSTNQIVLHKFGQSFSDRKNPDKEIPDTILSNKNFGTVLFENFNSKTIKVVDKK</sequence>
<name>A0A2W7TT03_9FLAO</name>
<dbReference type="RefSeq" id="WP_111409929.1">
    <property type="nucleotide sequence ID" value="NZ_QKXH01000005.1"/>
</dbReference>
<evidence type="ECO:0000256" key="1">
    <source>
        <dbReference type="SAM" id="SignalP"/>
    </source>
</evidence>
<dbReference type="Gene3D" id="2.30.30.40">
    <property type="entry name" value="SH3 Domains"/>
    <property type="match status" value="1"/>
</dbReference>
<feature type="domain" description="SH3b" evidence="2">
    <location>
        <begin position="190"/>
        <end position="255"/>
    </location>
</feature>
<dbReference type="Proteomes" id="UP000249177">
    <property type="component" value="Unassembled WGS sequence"/>
</dbReference>
<protein>
    <recommendedName>
        <fullName evidence="2">SH3b domain-containing protein</fullName>
    </recommendedName>
</protein>
<dbReference type="PROSITE" id="PS51781">
    <property type="entry name" value="SH3B"/>
    <property type="match status" value="1"/>
</dbReference>
<dbReference type="EMBL" id="QKXH01000005">
    <property type="protein sequence ID" value="PZX93683.1"/>
    <property type="molecule type" value="Genomic_DNA"/>
</dbReference>
<evidence type="ECO:0000259" key="2">
    <source>
        <dbReference type="PROSITE" id="PS51781"/>
    </source>
</evidence>
<dbReference type="SMART" id="SM00287">
    <property type="entry name" value="SH3b"/>
    <property type="match status" value="1"/>
</dbReference>
<proteinExistence type="predicted"/>
<dbReference type="OrthoDB" id="7054664at2"/>
<dbReference type="InterPro" id="IPR003646">
    <property type="entry name" value="SH3-like_bac-type"/>
</dbReference>
<gene>
    <name evidence="3" type="ORF">DOS84_09755</name>
</gene>
<keyword evidence="1" id="KW-0732">Signal</keyword>
<evidence type="ECO:0000313" key="4">
    <source>
        <dbReference type="Proteomes" id="UP000249177"/>
    </source>
</evidence>